<dbReference type="InterPro" id="IPR016024">
    <property type="entry name" value="ARM-type_fold"/>
</dbReference>
<evidence type="ECO:0000313" key="1">
    <source>
        <dbReference type="EMBL" id="GAT53049.1"/>
    </source>
</evidence>
<reference evidence="1" key="1">
    <citation type="submission" date="2014-09" db="EMBL/GenBank/DDBJ databases">
        <title>Genome sequence of the luminous mushroom Mycena chlorophos for searching fungal bioluminescence genes.</title>
        <authorList>
            <person name="Tanaka Y."/>
            <person name="Kasuga D."/>
            <person name="Oba Y."/>
            <person name="Hase S."/>
            <person name="Sato K."/>
            <person name="Oba Y."/>
            <person name="Sakakibara Y."/>
        </authorList>
    </citation>
    <scope>NUCLEOTIDE SEQUENCE</scope>
</reference>
<organism evidence="1 2">
    <name type="scientific">Mycena chlorophos</name>
    <name type="common">Agaric fungus</name>
    <name type="synonym">Agaricus chlorophos</name>
    <dbReference type="NCBI Taxonomy" id="658473"/>
    <lineage>
        <taxon>Eukaryota</taxon>
        <taxon>Fungi</taxon>
        <taxon>Dikarya</taxon>
        <taxon>Basidiomycota</taxon>
        <taxon>Agaricomycotina</taxon>
        <taxon>Agaricomycetes</taxon>
        <taxon>Agaricomycetidae</taxon>
        <taxon>Agaricales</taxon>
        <taxon>Marasmiineae</taxon>
        <taxon>Mycenaceae</taxon>
        <taxon>Mycena</taxon>
    </lineage>
</organism>
<dbReference type="Proteomes" id="UP000815677">
    <property type="component" value="Unassembled WGS sequence"/>
</dbReference>
<evidence type="ECO:0000313" key="2">
    <source>
        <dbReference type="Proteomes" id="UP000815677"/>
    </source>
</evidence>
<keyword evidence="2" id="KW-1185">Reference proteome</keyword>
<dbReference type="EMBL" id="DF848075">
    <property type="protein sequence ID" value="GAT53049.1"/>
    <property type="molecule type" value="Genomic_DNA"/>
</dbReference>
<sequence length="468" mass="51559">MLPVDSASSRFDSEPPPRLFPTTAMDPLVGLDEVDWSTLNHAYGSANDIPAIIRQLAQPDLDLEQLRGIYRNLYANLYHQGTRYSASVAAVPFLIAIVDTPTTYRRDQLLSYLTSLAVSDPSSLVMHGFNIAELRAAMDQVLEEGYVERENEKRAQYISEAANEEERKDREMEFMFSGSIESGVEETIIDVQVYDAVKSGLPVYRRLLKDASARVRSMAAFTIAWFSEEIEENSQALFEFVQNEQDGAARATGLVALGILQTTLHATPAENASSPIGQRISEVFTQTQQGDLAHFCAALGMGMLNISQPEHLDEILRKVSDPTYLENFESRQLDASTAFPFADPNIMSLASSALGSVKGSENPSVPLALAKALPSSRGETTLFITTIALRTAFDHTPPAPTNKPEQLPPFESLTVVQQEVIRALTQVDSFNWMFANFMSILRGWGLYSGLAQLQRYAGIEPDPAPPSP</sequence>
<dbReference type="SUPFAM" id="SSF48371">
    <property type="entry name" value="ARM repeat"/>
    <property type="match status" value="1"/>
</dbReference>
<protein>
    <submittedName>
        <fullName evidence="1">Uncharacterized protein</fullName>
    </submittedName>
</protein>
<accession>A0ABQ0LR16</accession>
<proteinExistence type="predicted"/>
<name>A0ABQ0LR16_MYCCL</name>
<gene>
    <name evidence="1" type="ORF">MCHLO_10051</name>
</gene>